<dbReference type="PROSITE" id="PS50090">
    <property type="entry name" value="MYB_LIKE"/>
    <property type="match status" value="1"/>
</dbReference>
<dbReference type="SMART" id="SM00717">
    <property type="entry name" value="SANT"/>
    <property type="match status" value="1"/>
</dbReference>
<feature type="compositionally biased region" description="Acidic residues" evidence="6">
    <location>
        <begin position="1319"/>
        <end position="1328"/>
    </location>
</feature>
<feature type="compositionally biased region" description="Polar residues" evidence="6">
    <location>
        <begin position="1300"/>
        <end position="1310"/>
    </location>
</feature>
<dbReference type="Pfam" id="PF02671">
    <property type="entry name" value="PAH"/>
    <property type="match status" value="1"/>
</dbReference>
<dbReference type="Gene3D" id="1.20.1160.11">
    <property type="entry name" value="Paired amphipathic helix"/>
    <property type="match status" value="1"/>
</dbReference>
<gene>
    <name evidence="9" type="ORF">ILUMI_11206</name>
</gene>
<dbReference type="InterPro" id="IPR052435">
    <property type="entry name" value="YY1-Transcr_Regul"/>
</dbReference>
<dbReference type="InterPro" id="IPR017930">
    <property type="entry name" value="Myb_dom"/>
</dbReference>
<evidence type="ECO:0000256" key="3">
    <source>
        <dbReference type="ARBA" id="ARBA00023163"/>
    </source>
</evidence>
<comment type="subcellular location">
    <subcellularLocation>
        <location evidence="1 5">Nucleus</location>
    </subcellularLocation>
</comment>
<feature type="compositionally biased region" description="Polar residues" evidence="6">
    <location>
        <begin position="1157"/>
        <end position="1166"/>
    </location>
</feature>
<sequence length="1423" mass="161723">MDQSQNEVSEGEISDDGLKIVLESPKRKSSKKLKSPLKIDSSEKQAIESIEKEMEETLEEKATKTNLTTHNVKNILRQVVTNEHVLALVRQTENPETISEIPFQPKLTRAKAKELFSSKTVSSLPWPTKPPSEVQQLINDELAEDSSGDEYVPAEEESEDDSFVHSESELRSISPPTPIKATDSPDKVQWTEDGMFKIPPVKTKENKDVEEEANIALRTRSKLSLSSTPLEVIEEAFIPPDITTDMYDLDCDDDVWYDFLKKFTRPLDEITKATEDEDHDPEYNILADEEIDEVDTEELRADKAVKVTKKELNALIAELFECANAFSEEKEKEKSSPKIDLNLEQPQVSVLENVSLETIDSNDNTQNTTANSTLVNHNLSSIEPASNDLNNTIIIRMDQKLLLEQQIRQHVQILTQTYLLTFQHPDFHDSSLKCKENLINFKLLSENKKDSIFKACNLESALKLIENWEKECQLNSDEIKTMKQHVYRVINECKQSYSAGTEYIPTFPTLILETASKSDVFIYPALLPRIPFKPTSVFKRVIFTKSEDELIAIGMEQFTSYLAQDSYHLTYQKEVKLKSICYMIVQYMMPEKDITKLYCHIFNSKHPRTSMNPIKYFFQNKRAPTTVHYVINLKEFGIMPPCKRNKQLLPHQWMQYLYPEDASTTATSKGPTSFTKVVKPPAYNKSFAIKSHPKRKIAPKSFASPLKKTCRGDKHNNKLDVSPIRNNRNRVFFCSTPKSVGTPNTSKKKLEDYFKPPRVLGLSQNINSCVKCMKFNSSIFKKLEVCREELESKFNMLPSMPFLDTCGGNKDSETTCLETSTVSINLLDNSQENGNEKTIEADSTIMDGDDEEVIEKDNEEDITALMIASSTIKNVGRKGPSRAEKKKEKLRKEYIANLAMLSPEDPVTMQEKNQSYAQAYFDKARERLDSQDYQKLLEILNNFTERTNSISHLYKQVETILGEKHQDLLEEFLTFLTPAQAKDVGKLIPYYMLSNMSLFLRKLEIYFKEQPAQLRKIYRSLTDLSTCMNVTMDHVKNTILPLLKGNTLLTDWFLQIFPCEPPPQSLLKGPWEQIDVRQEAPMNDSNFETITVSEAEDPYGGPNCVCLCHQGEDPQYKSRSQHCTPCGIKFLQGRVYIQTGKGLRLANITFSGNSNIDHNARLNCSSADKKKRRSDISPAKQMTSPAKDHQTEGRTGNDSEDDIDCNKRKSRTTKSPRKKRVKISEKAVINDKNGNGQPLENNVTKTAVTTLPSVSESVSENIENNKTETSSNDTDKKAVGESCDVDSGRLAADETAEWDCNTSVESNGVRQSPEHSAESESEFCEESSQDNINTETDDSAEELESLSNSPVHSENSNSNASEEISWTRDEDKVILETLQKEGDKEDTFTHIAEILGNRTVFQIKERFHTLMSLLKKMTSFINK</sequence>
<feature type="compositionally biased region" description="Low complexity" evidence="6">
    <location>
        <begin position="1353"/>
        <end position="1364"/>
    </location>
</feature>
<dbReference type="PROSITE" id="PS51294">
    <property type="entry name" value="HTH_MYB"/>
    <property type="match status" value="1"/>
</dbReference>
<evidence type="ECO:0008006" key="11">
    <source>
        <dbReference type="Google" id="ProtNLM"/>
    </source>
</evidence>
<keyword evidence="3" id="KW-0804">Transcription</keyword>
<accession>A0A8K0GE63</accession>
<feature type="domain" description="HTH myb-type" evidence="8">
    <location>
        <begin position="1365"/>
        <end position="1415"/>
    </location>
</feature>
<name>A0A8K0GE63_IGNLU</name>
<evidence type="ECO:0000256" key="5">
    <source>
        <dbReference type="PROSITE-ProRule" id="PRU00810"/>
    </source>
</evidence>
<evidence type="ECO:0000259" key="7">
    <source>
        <dbReference type="PROSITE" id="PS50090"/>
    </source>
</evidence>
<evidence type="ECO:0000256" key="4">
    <source>
        <dbReference type="ARBA" id="ARBA00023242"/>
    </source>
</evidence>
<feature type="region of interest" description="Disordered" evidence="6">
    <location>
        <begin position="1157"/>
        <end position="1366"/>
    </location>
</feature>
<feature type="compositionally biased region" description="Low complexity" evidence="6">
    <location>
        <begin position="1253"/>
        <end position="1264"/>
    </location>
</feature>
<dbReference type="Gene3D" id="1.10.10.60">
    <property type="entry name" value="Homeodomain-like"/>
    <property type="match status" value="1"/>
</dbReference>
<comment type="caution">
    <text evidence="9">The sequence shown here is derived from an EMBL/GenBank/DDBJ whole genome shotgun (WGS) entry which is preliminary data.</text>
</comment>
<dbReference type="PROSITE" id="PS51477">
    <property type="entry name" value="PAH"/>
    <property type="match status" value="1"/>
</dbReference>
<feature type="compositionally biased region" description="Basic and acidic residues" evidence="6">
    <location>
        <begin position="1186"/>
        <end position="1197"/>
    </location>
</feature>
<keyword evidence="2" id="KW-0805">Transcription regulation</keyword>
<feature type="compositionally biased region" description="Basic residues" evidence="6">
    <location>
        <begin position="1208"/>
        <end position="1221"/>
    </location>
</feature>
<dbReference type="GO" id="GO:0005634">
    <property type="term" value="C:nucleus"/>
    <property type="evidence" value="ECO:0007669"/>
    <property type="project" value="UniProtKB-SubCell"/>
</dbReference>
<evidence type="ECO:0000313" key="10">
    <source>
        <dbReference type="Proteomes" id="UP000801492"/>
    </source>
</evidence>
<dbReference type="InterPro" id="IPR001005">
    <property type="entry name" value="SANT/Myb"/>
</dbReference>
<feature type="compositionally biased region" description="Acidic residues" evidence="6">
    <location>
        <begin position="1335"/>
        <end position="1344"/>
    </location>
</feature>
<feature type="compositionally biased region" description="Acidic residues" evidence="6">
    <location>
        <begin position="144"/>
        <end position="161"/>
    </location>
</feature>
<dbReference type="EMBL" id="VTPC01006391">
    <property type="protein sequence ID" value="KAF2894973.1"/>
    <property type="molecule type" value="Genomic_DNA"/>
</dbReference>
<feature type="compositionally biased region" description="Polar residues" evidence="6">
    <location>
        <begin position="1232"/>
        <end position="1252"/>
    </location>
</feature>
<feature type="domain" description="Myb-like" evidence="7">
    <location>
        <begin position="1365"/>
        <end position="1411"/>
    </location>
</feature>
<feature type="region of interest" description="Disordered" evidence="6">
    <location>
        <begin position="1"/>
        <end position="44"/>
    </location>
</feature>
<protein>
    <recommendedName>
        <fullName evidence="11">GON-4-like protein</fullName>
    </recommendedName>
</protein>
<dbReference type="PANTHER" id="PTHR16088">
    <property type="entry name" value="YY1 ASSOCIATED PROTEIN-RELATED"/>
    <property type="match status" value="1"/>
</dbReference>
<dbReference type="InterPro" id="IPR009057">
    <property type="entry name" value="Homeodomain-like_sf"/>
</dbReference>
<dbReference type="SUPFAM" id="SSF46689">
    <property type="entry name" value="Homeodomain-like"/>
    <property type="match status" value="1"/>
</dbReference>
<evidence type="ECO:0000259" key="8">
    <source>
        <dbReference type="PROSITE" id="PS51294"/>
    </source>
</evidence>
<keyword evidence="10" id="KW-1185">Reference proteome</keyword>
<dbReference type="Proteomes" id="UP000801492">
    <property type="component" value="Unassembled WGS sequence"/>
</dbReference>
<dbReference type="SUPFAM" id="SSF47762">
    <property type="entry name" value="PAH2 domain"/>
    <property type="match status" value="1"/>
</dbReference>
<evidence type="ECO:0000256" key="2">
    <source>
        <dbReference type="ARBA" id="ARBA00023015"/>
    </source>
</evidence>
<feature type="region of interest" description="Disordered" evidence="6">
    <location>
        <begin position="144"/>
        <end position="186"/>
    </location>
</feature>
<keyword evidence="4 5" id="KW-0539">Nucleus</keyword>
<dbReference type="GO" id="GO:0003712">
    <property type="term" value="F:transcription coregulator activity"/>
    <property type="evidence" value="ECO:0007669"/>
    <property type="project" value="TreeGrafter"/>
</dbReference>
<organism evidence="9 10">
    <name type="scientific">Ignelater luminosus</name>
    <name type="common">Cucubano</name>
    <name type="synonym">Pyrophorus luminosus</name>
    <dbReference type="NCBI Taxonomy" id="2038154"/>
    <lineage>
        <taxon>Eukaryota</taxon>
        <taxon>Metazoa</taxon>
        <taxon>Ecdysozoa</taxon>
        <taxon>Arthropoda</taxon>
        <taxon>Hexapoda</taxon>
        <taxon>Insecta</taxon>
        <taxon>Pterygota</taxon>
        <taxon>Neoptera</taxon>
        <taxon>Endopterygota</taxon>
        <taxon>Coleoptera</taxon>
        <taxon>Polyphaga</taxon>
        <taxon>Elateriformia</taxon>
        <taxon>Elateroidea</taxon>
        <taxon>Elateridae</taxon>
        <taxon>Agrypninae</taxon>
        <taxon>Pyrophorini</taxon>
        <taxon>Ignelater</taxon>
    </lineage>
</organism>
<evidence type="ECO:0000256" key="6">
    <source>
        <dbReference type="SAM" id="MobiDB-lite"/>
    </source>
</evidence>
<dbReference type="InterPro" id="IPR036600">
    <property type="entry name" value="PAH_sf"/>
</dbReference>
<evidence type="ECO:0000313" key="9">
    <source>
        <dbReference type="EMBL" id="KAF2894973.1"/>
    </source>
</evidence>
<dbReference type="OrthoDB" id="6257037at2759"/>
<evidence type="ECO:0000256" key="1">
    <source>
        <dbReference type="ARBA" id="ARBA00004123"/>
    </source>
</evidence>
<proteinExistence type="predicted"/>
<dbReference type="PANTHER" id="PTHR16088:SF3">
    <property type="entry name" value="GON-4-LIKE PROTEIN"/>
    <property type="match status" value="1"/>
</dbReference>
<reference evidence="9" key="1">
    <citation type="submission" date="2019-08" db="EMBL/GenBank/DDBJ databases">
        <title>The genome of the North American firefly Photinus pyralis.</title>
        <authorList>
            <consortium name="Photinus pyralis genome working group"/>
            <person name="Fallon T.R."/>
            <person name="Sander Lower S.E."/>
            <person name="Weng J.-K."/>
        </authorList>
    </citation>
    <scope>NUCLEOTIDE SEQUENCE</scope>
    <source>
        <strain evidence="9">TRF0915ILg1</strain>
        <tissue evidence="9">Whole body</tissue>
    </source>
</reference>
<dbReference type="InterPro" id="IPR003822">
    <property type="entry name" value="PAH"/>
</dbReference>
<dbReference type="GO" id="GO:0006355">
    <property type="term" value="P:regulation of DNA-templated transcription"/>
    <property type="evidence" value="ECO:0007669"/>
    <property type="project" value="InterPro"/>
</dbReference>
<dbReference type="Pfam" id="PF21227">
    <property type="entry name" value="Myb_DNA-binding_7"/>
    <property type="match status" value="1"/>
</dbReference>